<sequence length="66" mass="7274">MVFPPYRNVQSTEVWVNTVLGVPLISLGPAQGEYLGCRPVGDCLNQPTRPSYQPISLLWGNSFGPR</sequence>
<name>A0A381PU93_9ZZZZ</name>
<gene>
    <name evidence="1" type="ORF">METZ01_LOCUS23324</name>
</gene>
<dbReference type="AlphaFoldDB" id="A0A381PU93"/>
<accession>A0A381PU93</accession>
<proteinExistence type="predicted"/>
<reference evidence="1" key="1">
    <citation type="submission" date="2018-05" db="EMBL/GenBank/DDBJ databases">
        <authorList>
            <person name="Lanie J.A."/>
            <person name="Ng W.-L."/>
            <person name="Kazmierczak K.M."/>
            <person name="Andrzejewski T.M."/>
            <person name="Davidsen T.M."/>
            <person name="Wayne K.J."/>
            <person name="Tettelin H."/>
            <person name="Glass J.I."/>
            <person name="Rusch D."/>
            <person name="Podicherti R."/>
            <person name="Tsui H.-C.T."/>
            <person name="Winkler M.E."/>
        </authorList>
    </citation>
    <scope>NUCLEOTIDE SEQUENCE</scope>
</reference>
<evidence type="ECO:0000313" key="1">
    <source>
        <dbReference type="EMBL" id="SUZ70470.1"/>
    </source>
</evidence>
<protein>
    <submittedName>
        <fullName evidence="1">Uncharacterized protein</fullName>
    </submittedName>
</protein>
<organism evidence="1">
    <name type="scientific">marine metagenome</name>
    <dbReference type="NCBI Taxonomy" id="408172"/>
    <lineage>
        <taxon>unclassified sequences</taxon>
        <taxon>metagenomes</taxon>
        <taxon>ecological metagenomes</taxon>
    </lineage>
</organism>
<dbReference type="EMBL" id="UINC01001092">
    <property type="protein sequence ID" value="SUZ70470.1"/>
    <property type="molecule type" value="Genomic_DNA"/>
</dbReference>